<reference evidence="1 2" key="1">
    <citation type="submission" date="2024-04" db="EMBL/GenBank/DDBJ databases">
        <title>Tritrichomonas musculus Genome.</title>
        <authorList>
            <person name="Alves-Ferreira E."/>
            <person name="Grigg M."/>
            <person name="Lorenzi H."/>
            <person name="Galac M."/>
        </authorList>
    </citation>
    <scope>NUCLEOTIDE SEQUENCE [LARGE SCALE GENOMIC DNA]</scope>
    <source>
        <strain evidence="1 2">EAF2021</strain>
    </source>
</reference>
<evidence type="ECO:0000313" key="1">
    <source>
        <dbReference type="EMBL" id="KAK8870506.1"/>
    </source>
</evidence>
<proteinExistence type="predicted"/>
<dbReference type="Proteomes" id="UP001470230">
    <property type="component" value="Unassembled WGS sequence"/>
</dbReference>
<comment type="caution">
    <text evidence="1">The sequence shown here is derived from an EMBL/GenBank/DDBJ whole genome shotgun (WGS) entry which is preliminary data.</text>
</comment>
<organism evidence="1 2">
    <name type="scientific">Tritrichomonas musculus</name>
    <dbReference type="NCBI Taxonomy" id="1915356"/>
    <lineage>
        <taxon>Eukaryota</taxon>
        <taxon>Metamonada</taxon>
        <taxon>Parabasalia</taxon>
        <taxon>Tritrichomonadida</taxon>
        <taxon>Tritrichomonadidae</taxon>
        <taxon>Tritrichomonas</taxon>
    </lineage>
</organism>
<gene>
    <name evidence="1" type="ORF">M9Y10_008390</name>
</gene>
<name>A0ABR2IYX3_9EUKA</name>
<accession>A0ABR2IYX3</accession>
<keyword evidence="2" id="KW-1185">Reference proteome</keyword>
<sequence>MMDQFGNEIPAELYPLAFIGVYNKNDISKSLIEYHVDVKEVFDRDRDIFDDACFDGPVFHYNYEKHHEALGDEILFVFGYNPVIKPIVSYNVFITFEESNSTVTPIRSDKIKESSKYYTVEYLNNHEQPGLMSSRSVNLQELQLRGELMIDIIFDKTNIKTENVIKCKELIADNGFQLYRSPLIFIYEPEDYGVELIHGIKYWYIDFGYSHDSDEFKALANHQPFEFIDSKIFGLNYCIKKELIAYQGSTESKWTGNNIYYHLKDRYGTVAHHDSDIQYISLIVSNSDLLKLVLMKKWGIKDNGQSPVMIHNYTFLYDCMSFELVNGDKVFPMSDFLIVDKDASLTSFYYENEYCALIKFKLKYNGDESWVTHAVGVLKFTFTSPIDESIKLTFETKGNVIVEDQHMLHATNDIYISSIALSMYDRIETTSYDNNKLRLYLREGFFYQIPEEDVKYVAGTNPFGYLFANQAYDFIPKPEACSYLSTPHNIRTDGIVIGSNIETHSFLLNDLGNNVTLLGGEIQRIDEAEQEDRKDINKLQQIVKQEEKHDWTKWLSIALTGATLIGIGWKAGSYLWECCGTKLFRRRAATAVEDVSAETASAGAAATDSSVESLDARPVEHGSKAGSPIPAIQINSETDYEQSVRNIEDMFHR</sequence>
<evidence type="ECO:0000313" key="2">
    <source>
        <dbReference type="Proteomes" id="UP001470230"/>
    </source>
</evidence>
<protein>
    <submittedName>
        <fullName evidence="1">Uncharacterized protein</fullName>
    </submittedName>
</protein>
<dbReference type="EMBL" id="JAPFFF010000014">
    <property type="protein sequence ID" value="KAK8870506.1"/>
    <property type="molecule type" value="Genomic_DNA"/>
</dbReference>